<sequence>MKSLFVTGLLSFISVFSLLAQDYQEVICLKNGSVIRGTIVEQQPNVLLKVKTADGSIFIYPMNEVEKITKEEAINRESEKSNRIRTDVKGYRGSVEVGTIVNFKASGIPIDKGAFSITTSHGYQFNPYIFLGTGFGLDYHAAGKHLFIPLFVDLRTNFSDTNITPFWGIKAGYSIGSKNAYNKVSTGAYFNPTFGVRFILNRQSAMNIAFGYNLQQQIVKKDIYYNDNFFIYTGVYHHRLLRHALSLRLGVDF</sequence>
<proteinExistence type="predicted"/>
<dbReference type="Proteomes" id="UP000886722">
    <property type="component" value="Unassembled WGS sequence"/>
</dbReference>
<feature type="signal peptide" evidence="1">
    <location>
        <begin position="1"/>
        <end position="20"/>
    </location>
</feature>
<dbReference type="EMBL" id="DVKT01000032">
    <property type="protein sequence ID" value="HIT39167.1"/>
    <property type="molecule type" value="Genomic_DNA"/>
</dbReference>
<comment type="caution">
    <text evidence="2">The sequence shown here is derived from an EMBL/GenBank/DDBJ whole genome shotgun (WGS) entry which is preliminary data.</text>
</comment>
<reference evidence="2" key="1">
    <citation type="submission" date="2020-10" db="EMBL/GenBank/DDBJ databases">
        <authorList>
            <person name="Gilroy R."/>
        </authorList>
    </citation>
    <scope>NUCLEOTIDE SEQUENCE</scope>
    <source>
        <strain evidence="2">21143</strain>
    </source>
</reference>
<reference evidence="2" key="2">
    <citation type="journal article" date="2021" name="PeerJ">
        <title>Extensive microbial diversity within the chicken gut microbiome revealed by metagenomics and culture.</title>
        <authorList>
            <person name="Gilroy R."/>
            <person name="Ravi A."/>
            <person name="Getino M."/>
            <person name="Pursley I."/>
            <person name="Horton D.L."/>
            <person name="Alikhan N.F."/>
            <person name="Baker D."/>
            <person name="Gharbi K."/>
            <person name="Hall N."/>
            <person name="Watson M."/>
            <person name="Adriaenssens E.M."/>
            <person name="Foster-Nyarko E."/>
            <person name="Jarju S."/>
            <person name="Secka A."/>
            <person name="Antonio M."/>
            <person name="Oren A."/>
            <person name="Chaudhuri R.R."/>
            <person name="La Ragione R."/>
            <person name="Hildebrand F."/>
            <person name="Pallen M.J."/>
        </authorList>
    </citation>
    <scope>NUCLEOTIDE SEQUENCE</scope>
    <source>
        <strain evidence="2">21143</strain>
    </source>
</reference>
<gene>
    <name evidence="2" type="ORF">IAD06_03900</name>
</gene>
<protein>
    <recommendedName>
        <fullName evidence="4">Outer membrane protein beta-barrel domain-containing protein</fullName>
    </recommendedName>
</protein>
<accession>A0A9D1GDK2</accession>
<dbReference type="AlphaFoldDB" id="A0A9D1GDK2"/>
<evidence type="ECO:0000313" key="3">
    <source>
        <dbReference type="Proteomes" id="UP000886722"/>
    </source>
</evidence>
<evidence type="ECO:0000256" key="1">
    <source>
        <dbReference type="SAM" id="SignalP"/>
    </source>
</evidence>
<evidence type="ECO:0008006" key="4">
    <source>
        <dbReference type="Google" id="ProtNLM"/>
    </source>
</evidence>
<feature type="chain" id="PRO_5039329081" description="Outer membrane protein beta-barrel domain-containing protein" evidence="1">
    <location>
        <begin position="21"/>
        <end position="253"/>
    </location>
</feature>
<evidence type="ECO:0000313" key="2">
    <source>
        <dbReference type="EMBL" id="HIT39167.1"/>
    </source>
</evidence>
<organism evidence="2 3">
    <name type="scientific">Candidatus Caccoplasma intestinavium</name>
    <dbReference type="NCBI Taxonomy" id="2840716"/>
    <lineage>
        <taxon>Bacteria</taxon>
        <taxon>Pseudomonadati</taxon>
        <taxon>Bacteroidota</taxon>
        <taxon>Bacteroidia</taxon>
        <taxon>Bacteroidales</taxon>
        <taxon>Bacteroidaceae</taxon>
        <taxon>Bacteroidaceae incertae sedis</taxon>
        <taxon>Candidatus Caccoplasma</taxon>
    </lineage>
</organism>
<name>A0A9D1GDK2_9BACT</name>
<keyword evidence="1" id="KW-0732">Signal</keyword>